<accession>A0AAD6D6T3</accession>
<dbReference type="EMBL" id="JAQIZZ010000001">
    <property type="protein sequence ID" value="KAJ5556423.1"/>
    <property type="molecule type" value="Genomic_DNA"/>
</dbReference>
<name>A0AAD6D6T3_9EURO</name>
<reference evidence="2 3" key="1">
    <citation type="journal article" date="2023" name="IMA Fungus">
        <title>Comparative genomic study of the Penicillium genus elucidates a diverse pangenome and 15 lateral gene transfer events.</title>
        <authorList>
            <person name="Petersen C."/>
            <person name="Sorensen T."/>
            <person name="Nielsen M.R."/>
            <person name="Sondergaard T.E."/>
            <person name="Sorensen J.L."/>
            <person name="Fitzpatrick D.A."/>
            <person name="Frisvad J.C."/>
            <person name="Nielsen K.L."/>
        </authorList>
    </citation>
    <scope>NUCLEOTIDE SEQUENCE [LARGE SCALE GENOMIC DNA]</scope>
    <source>
        <strain evidence="2 3">IBT 35679</strain>
    </source>
</reference>
<evidence type="ECO:0000313" key="3">
    <source>
        <dbReference type="Proteomes" id="UP001220324"/>
    </source>
</evidence>
<keyword evidence="3" id="KW-1185">Reference proteome</keyword>
<proteinExistence type="predicted"/>
<comment type="caution">
    <text evidence="2">The sequence shown here is derived from an EMBL/GenBank/DDBJ whole genome shotgun (WGS) entry which is preliminary data.</text>
</comment>
<feature type="compositionally biased region" description="Polar residues" evidence="1">
    <location>
        <begin position="19"/>
        <end position="30"/>
    </location>
</feature>
<dbReference type="Proteomes" id="UP001220324">
    <property type="component" value="Unassembled WGS sequence"/>
</dbReference>
<protein>
    <submittedName>
        <fullName evidence="2">Uncharacterized protein</fullName>
    </submittedName>
</protein>
<gene>
    <name evidence="2" type="ORF">N7494_000338</name>
</gene>
<organism evidence="2 3">
    <name type="scientific">Penicillium frequentans</name>
    <dbReference type="NCBI Taxonomy" id="3151616"/>
    <lineage>
        <taxon>Eukaryota</taxon>
        <taxon>Fungi</taxon>
        <taxon>Dikarya</taxon>
        <taxon>Ascomycota</taxon>
        <taxon>Pezizomycotina</taxon>
        <taxon>Eurotiomycetes</taxon>
        <taxon>Eurotiomycetidae</taxon>
        <taxon>Eurotiales</taxon>
        <taxon>Aspergillaceae</taxon>
        <taxon>Penicillium</taxon>
    </lineage>
</organism>
<sequence>MSFLVCPRWRRERPVSPSGAGSYNQAQPENSFPRHGQGPAISFIHDLQKKQPESFSHRLRRRFSREYKWASDAREYRKFMFPFPRKSSRSAPSRPKPVHELMSPEYGNSLMSERGYDSDAHYITTPRHDLARSPAGRGFRRMELSDLIEQSQERSEAERWALFNNPTATDSQESAFGMHFIPTPPGTLRGPPTAFHTARETDASKYQPLTHSPLRVEQPQGIPVLNKIFGAFPSIFVFKQRPWSYPF</sequence>
<feature type="region of interest" description="Disordered" evidence="1">
    <location>
        <begin position="85"/>
        <end position="104"/>
    </location>
</feature>
<dbReference type="AlphaFoldDB" id="A0AAD6D6T3"/>
<evidence type="ECO:0000313" key="2">
    <source>
        <dbReference type="EMBL" id="KAJ5556423.1"/>
    </source>
</evidence>
<feature type="region of interest" description="Disordered" evidence="1">
    <location>
        <begin position="1"/>
        <end position="39"/>
    </location>
</feature>
<evidence type="ECO:0000256" key="1">
    <source>
        <dbReference type="SAM" id="MobiDB-lite"/>
    </source>
</evidence>